<dbReference type="SUPFAM" id="SSF56436">
    <property type="entry name" value="C-type lectin-like"/>
    <property type="match status" value="1"/>
</dbReference>
<dbReference type="WBParaSite" id="Gr19_v10_g16233.t1">
    <property type="protein sequence ID" value="Gr19_v10_g16233.t1"/>
    <property type="gene ID" value="Gr19_v10_g16233"/>
</dbReference>
<dbReference type="PROSITE" id="PS50041">
    <property type="entry name" value="C_TYPE_LECTIN_2"/>
    <property type="match status" value="1"/>
</dbReference>
<feature type="domain" description="C-type lectin" evidence="1">
    <location>
        <begin position="50"/>
        <end position="185"/>
    </location>
</feature>
<dbReference type="AlphaFoldDB" id="A0A914HED0"/>
<sequence>MRYPLQTQQNDVDLYPNGGTLLNNTTVHARQKRQFMNQGLFHCSSGYNGYSCSTYYVLPGTMNWCTENMCRRMGGTLFSPKSLEDVYYIMNAIQPYRTGTGATNRSFWLGMMCRCQFANPFGCYQCMWGDGRPASTFAFPPTNPFDPRIGTLWSNMYNRPDHFARSLNGQMCLFMTDHWALYECNFADLQGGDVCQIPKCSHQNDGPDPDNDLDRGYTGSMGNFVLPAGDTKRLIR</sequence>
<dbReference type="InterPro" id="IPR016186">
    <property type="entry name" value="C-type_lectin-like/link_sf"/>
</dbReference>
<name>A0A914HED0_GLORO</name>
<evidence type="ECO:0000313" key="3">
    <source>
        <dbReference type="WBParaSite" id="Gr19_v10_g16233.t1"/>
    </source>
</evidence>
<keyword evidence="2" id="KW-1185">Reference proteome</keyword>
<proteinExistence type="predicted"/>
<dbReference type="InterPro" id="IPR016187">
    <property type="entry name" value="CTDL_fold"/>
</dbReference>
<dbReference type="Gene3D" id="3.10.100.10">
    <property type="entry name" value="Mannose-Binding Protein A, subunit A"/>
    <property type="match status" value="1"/>
</dbReference>
<evidence type="ECO:0000313" key="2">
    <source>
        <dbReference type="Proteomes" id="UP000887572"/>
    </source>
</evidence>
<dbReference type="Proteomes" id="UP000887572">
    <property type="component" value="Unplaced"/>
</dbReference>
<protein>
    <submittedName>
        <fullName evidence="3">C-type lectin domain-containing protein</fullName>
    </submittedName>
</protein>
<organism evidence="2 3">
    <name type="scientific">Globodera rostochiensis</name>
    <name type="common">Golden nematode worm</name>
    <name type="synonym">Heterodera rostochiensis</name>
    <dbReference type="NCBI Taxonomy" id="31243"/>
    <lineage>
        <taxon>Eukaryota</taxon>
        <taxon>Metazoa</taxon>
        <taxon>Ecdysozoa</taxon>
        <taxon>Nematoda</taxon>
        <taxon>Chromadorea</taxon>
        <taxon>Rhabditida</taxon>
        <taxon>Tylenchina</taxon>
        <taxon>Tylenchomorpha</taxon>
        <taxon>Tylenchoidea</taxon>
        <taxon>Heteroderidae</taxon>
        <taxon>Heteroderinae</taxon>
        <taxon>Globodera</taxon>
    </lineage>
</organism>
<reference evidence="3" key="1">
    <citation type="submission" date="2022-11" db="UniProtKB">
        <authorList>
            <consortium name="WormBaseParasite"/>
        </authorList>
    </citation>
    <scope>IDENTIFICATION</scope>
</reference>
<dbReference type="InterPro" id="IPR001304">
    <property type="entry name" value="C-type_lectin-like"/>
</dbReference>
<accession>A0A914HED0</accession>
<dbReference type="CDD" id="cd00037">
    <property type="entry name" value="CLECT"/>
    <property type="match status" value="1"/>
</dbReference>
<evidence type="ECO:0000259" key="1">
    <source>
        <dbReference type="PROSITE" id="PS50041"/>
    </source>
</evidence>